<feature type="non-terminal residue" evidence="1">
    <location>
        <position position="59"/>
    </location>
</feature>
<name>A0A9N8ZH10_9GLOM</name>
<organism evidence="1 2">
    <name type="scientific">Ambispora leptoticha</name>
    <dbReference type="NCBI Taxonomy" id="144679"/>
    <lineage>
        <taxon>Eukaryota</taxon>
        <taxon>Fungi</taxon>
        <taxon>Fungi incertae sedis</taxon>
        <taxon>Mucoromycota</taxon>
        <taxon>Glomeromycotina</taxon>
        <taxon>Glomeromycetes</taxon>
        <taxon>Archaeosporales</taxon>
        <taxon>Ambisporaceae</taxon>
        <taxon>Ambispora</taxon>
    </lineage>
</organism>
<dbReference type="OrthoDB" id="10442402at2759"/>
<comment type="caution">
    <text evidence="1">The sequence shown here is derived from an EMBL/GenBank/DDBJ whole genome shotgun (WGS) entry which is preliminary data.</text>
</comment>
<sequence>MEYYHPTVRHWHKRVDNELKNLYGLYGRYDVKFVGEEDLKLMQDIVCAGTAKLEELGEM</sequence>
<dbReference type="EMBL" id="CAJVPS010000554">
    <property type="protein sequence ID" value="CAG8494403.1"/>
    <property type="molecule type" value="Genomic_DNA"/>
</dbReference>
<keyword evidence="2" id="KW-1185">Reference proteome</keyword>
<dbReference type="AlphaFoldDB" id="A0A9N8ZH10"/>
<proteinExistence type="predicted"/>
<accession>A0A9N8ZH10</accession>
<gene>
    <name evidence="1" type="ORF">ALEPTO_LOCUS3155</name>
</gene>
<evidence type="ECO:0000313" key="2">
    <source>
        <dbReference type="Proteomes" id="UP000789508"/>
    </source>
</evidence>
<dbReference type="Proteomes" id="UP000789508">
    <property type="component" value="Unassembled WGS sequence"/>
</dbReference>
<evidence type="ECO:0000313" key="1">
    <source>
        <dbReference type="EMBL" id="CAG8494403.1"/>
    </source>
</evidence>
<reference evidence="1" key="1">
    <citation type="submission" date="2021-06" db="EMBL/GenBank/DDBJ databases">
        <authorList>
            <person name="Kallberg Y."/>
            <person name="Tangrot J."/>
            <person name="Rosling A."/>
        </authorList>
    </citation>
    <scope>NUCLEOTIDE SEQUENCE</scope>
    <source>
        <strain evidence="1">FL130A</strain>
    </source>
</reference>
<protein>
    <submittedName>
        <fullName evidence="1">2515_t:CDS:1</fullName>
    </submittedName>
</protein>